<dbReference type="SUPFAM" id="SSF51182">
    <property type="entry name" value="RmlC-like cupins"/>
    <property type="match status" value="1"/>
</dbReference>
<dbReference type="AlphaFoldDB" id="M7XJQ2"/>
<keyword evidence="6" id="KW-1185">Reference proteome</keyword>
<keyword evidence="3" id="KW-0804">Transcription</keyword>
<dbReference type="GO" id="GO:0003700">
    <property type="term" value="F:DNA-binding transcription factor activity"/>
    <property type="evidence" value="ECO:0007669"/>
    <property type="project" value="InterPro"/>
</dbReference>
<dbReference type="PROSITE" id="PS00041">
    <property type="entry name" value="HTH_ARAC_FAMILY_1"/>
    <property type="match status" value="1"/>
</dbReference>
<reference evidence="5" key="1">
    <citation type="submission" date="2013-01" db="EMBL/GenBank/DDBJ databases">
        <title>Genome assembly of Mariniradius saccharolyticus AK6.</title>
        <authorList>
            <person name="Vaidya B."/>
            <person name="Khatri I."/>
            <person name="Tanuku N.R.S."/>
            <person name="Subramanian S."/>
            <person name="Pinnaka A."/>
        </authorList>
    </citation>
    <scope>NUCLEOTIDE SEQUENCE [LARGE SCALE GENOMIC DNA]</scope>
    <source>
        <strain evidence="5">AK6</strain>
    </source>
</reference>
<evidence type="ECO:0000313" key="5">
    <source>
        <dbReference type="EMBL" id="EMS34768.1"/>
    </source>
</evidence>
<dbReference type="InParanoid" id="M7XJQ2"/>
<proteinExistence type="predicted"/>
<dbReference type="STRING" id="1239962.C943_03455"/>
<dbReference type="InterPro" id="IPR018062">
    <property type="entry name" value="HTH_AraC-typ_CS"/>
</dbReference>
<keyword evidence="1" id="KW-0805">Transcription regulation</keyword>
<evidence type="ECO:0000313" key="6">
    <source>
        <dbReference type="Proteomes" id="UP000010953"/>
    </source>
</evidence>
<feature type="domain" description="HTH araC/xylS-type" evidence="4">
    <location>
        <begin position="210"/>
        <end position="308"/>
    </location>
</feature>
<dbReference type="SUPFAM" id="SSF46689">
    <property type="entry name" value="Homeodomain-like"/>
    <property type="match status" value="2"/>
</dbReference>
<dbReference type="Gene3D" id="1.10.10.60">
    <property type="entry name" value="Homeodomain-like"/>
    <property type="match status" value="2"/>
</dbReference>
<dbReference type="SMART" id="SM00342">
    <property type="entry name" value="HTH_ARAC"/>
    <property type="match status" value="1"/>
</dbReference>
<dbReference type="InterPro" id="IPR013096">
    <property type="entry name" value="Cupin_2"/>
</dbReference>
<dbReference type="InterPro" id="IPR011051">
    <property type="entry name" value="RmlC_Cupin_sf"/>
</dbReference>
<dbReference type="PRINTS" id="PR00032">
    <property type="entry name" value="HTHARAC"/>
</dbReference>
<dbReference type="Pfam" id="PF07883">
    <property type="entry name" value="Cupin_2"/>
    <property type="match status" value="1"/>
</dbReference>
<dbReference type="PANTHER" id="PTHR43280">
    <property type="entry name" value="ARAC-FAMILY TRANSCRIPTIONAL REGULATOR"/>
    <property type="match status" value="1"/>
</dbReference>
<accession>M7XJQ2</accession>
<dbReference type="FunCoup" id="M7XJQ2">
    <property type="interactions" value="7"/>
</dbReference>
<dbReference type="InterPro" id="IPR018060">
    <property type="entry name" value="HTH_AraC"/>
</dbReference>
<dbReference type="Gene3D" id="2.60.120.10">
    <property type="entry name" value="Jelly Rolls"/>
    <property type="match status" value="1"/>
</dbReference>
<name>M7XJQ2_9BACT</name>
<dbReference type="Pfam" id="PF12833">
    <property type="entry name" value="HTH_18"/>
    <property type="match status" value="1"/>
</dbReference>
<dbReference type="InterPro" id="IPR009057">
    <property type="entry name" value="Homeodomain-like_sf"/>
</dbReference>
<protein>
    <submittedName>
        <fullName evidence="5">Transcriptional regulator</fullName>
    </submittedName>
</protein>
<sequence>MISDSILSKKLESRRFYDIIRQVMKQALQKSRIPENKAFVAKELIAPHFDKAWHFHQEYQLFLVLEGRGTRFIGDQMKPFREFDMVFTGPNLPHLWRNDAEYFEKESLLSTHGIVVYFGEDFLGSSYAQKEEFLAIKNLFEKSYRGLEITGETNQKLRPMLRDLPHKKGLESLLLLLQILGILAESQECTPITHEHYTNNNKESEKDRMRKVYEFVMENFQEKIQLSEVAALANMTESAFSRYFKSRMNRTFSEFLMDVRLAQACKLLHEMDRNISEIAMECGFQTLSHFNRQFKEKMGLTPIQYKKDFWRSFG</sequence>
<organism evidence="5 6">
    <name type="scientific">Mariniradius saccharolyticus AK6</name>
    <dbReference type="NCBI Taxonomy" id="1239962"/>
    <lineage>
        <taxon>Bacteria</taxon>
        <taxon>Pseudomonadati</taxon>
        <taxon>Bacteroidota</taxon>
        <taxon>Cytophagia</taxon>
        <taxon>Cytophagales</taxon>
        <taxon>Cyclobacteriaceae</taxon>
        <taxon>Mariniradius</taxon>
    </lineage>
</organism>
<keyword evidence="2" id="KW-0238">DNA-binding</keyword>
<dbReference type="PROSITE" id="PS01124">
    <property type="entry name" value="HTH_ARAC_FAMILY_2"/>
    <property type="match status" value="1"/>
</dbReference>
<evidence type="ECO:0000256" key="1">
    <source>
        <dbReference type="ARBA" id="ARBA00023015"/>
    </source>
</evidence>
<gene>
    <name evidence="5" type="ORF">C943_03455</name>
</gene>
<dbReference type="eggNOG" id="COG2207">
    <property type="taxonomic scope" value="Bacteria"/>
</dbReference>
<comment type="caution">
    <text evidence="5">The sequence shown here is derived from an EMBL/GenBank/DDBJ whole genome shotgun (WGS) entry which is preliminary data.</text>
</comment>
<dbReference type="InterPro" id="IPR014710">
    <property type="entry name" value="RmlC-like_jellyroll"/>
</dbReference>
<evidence type="ECO:0000259" key="4">
    <source>
        <dbReference type="PROSITE" id="PS01124"/>
    </source>
</evidence>
<dbReference type="InterPro" id="IPR020449">
    <property type="entry name" value="Tscrpt_reg_AraC-type_HTH"/>
</dbReference>
<evidence type="ECO:0000256" key="2">
    <source>
        <dbReference type="ARBA" id="ARBA00023125"/>
    </source>
</evidence>
<evidence type="ECO:0000256" key="3">
    <source>
        <dbReference type="ARBA" id="ARBA00023163"/>
    </source>
</evidence>
<dbReference type="Proteomes" id="UP000010953">
    <property type="component" value="Unassembled WGS sequence"/>
</dbReference>
<dbReference type="PANTHER" id="PTHR43280:SF27">
    <property type="entry name" value="TRANSCRIPTIONAL REGULATOR MTLR"/>
    <property type="match status" value="1"/>
</dbReference>
<dbReference type="EMBL" id="AMZY02000005">
    <property type="protein sequence ID" value="EMS34768.1"/>
    <property type="molecule type" value="Genomic_DNA"/>
</dbReference>
<dbReference type="GO" id="GO:0043565">
    <property type="term" value="F:sequence-specific DNA binding"/>
    <property type="evidence" value="ECO:0007669"/>
    <property type="project" value="InterPro"/>
</dbReference>